<evidence type="ECO:0000313" key="7">
    <source>
        <dbReference type="Proteomes" id="UP000323011"/>
    </source>
</evidence>
<feature type="transmembrane region" description="Helical" evidence="1">
    <location>
        <begin position="83"/>
        <end position="101"/>
    </location>
</feature>
<reference evidence="6 7" key="1">
    <citation type="submission" date="2019-07" db="EMBL/GenBank/DDBJ databases">
        <title>Genomes of Cafeteria roenbergensis.</title>
        <authorList>
            <person name="Fischer M.G."/>
            <person name="Hackl T."/>
            <person name="Roman M."/>
        </authorList>
    </citation>
    <scope>NUCLEOTIDE SEQUENCE [LARGE SCALE GENOMIC DNA]</scope>
    <source>
        <strain evidence="2 7">BVI</strain>
        <strain evidence="4 9">Cflag</strain>
        <strain evidence="5 6">E4-10P</strain>
        <strain evidence="3 8">RCC970-E3</strain>
    </source>
</reference>
<keyword evidence="1" id="KW-0812">Transmembrane</keyword>
<evidence type="ECO:0000313" key="3">
    <source>
        <dbReference type="EMBL" id="KAA0161218.1"/>
    </source>
</evidence>
<dbReference type="EMBL" id="VLTM01000007">
    <property type="protein sequence ID" value="KAA0166852.1"/>
    <property type="molecule type" value="Genomic_DNA"/>
</dbReference>
<evidence type="ECO:0000256" key="1">
    <source>
        <dbReference type="SAM" id="Phobius"/>
    </source>
</evidence>
<dbReference type="Proteomes" id="UP000322899">
    <property type="component" value="Unassembled WGS sequence"/>
</dbReference>
<keyword evidence="7" id="KW-1185">Reference proteome</keyword>
<dbReference type="AlphaFoldDB" id="A0A5A8D7R1"/>
<name>A0A5A8D7R1_CAFRO</name>
<sequence length="189" mass="19776">MAASREELVEHHDALAAGLAKRMSQAKAVARAEGREFDAEKWATGRSSTAVYKFGAPYYPIVAGVPTMGQALAGMNAYDVSRMVVWGSAAAAAGFMFGWRYKRWLAVEPATVAGFFGVGAGSVCVFQGTWSSMARLTGWSSNGNALRPGYEGYVEDAAAPITKMARPGVESGFKAAAPAGVPDAGSVRV</sequence>
<keyword evidence="1" id="KW-1133">Transmembrane helix</keyword>
<evidence type="ECO:0000313" key="4">
    <source>
        <dbReference type="EMBL" id="KAA0166852.1"/>
    </source>
</evidence>
<dbReference type="EMBL" id="VLTN01000013">
    <property type="protein sequence ID" value="KAA0154114.1"/>
    <property type="molecule type" value="Genomic_DNA"/>
</dbReference>
<evidence type="ECO:0000313" key="8">
    <source>
        <dbReference type="Proteomes" id="UP000324907"/>
    </source>
</evidence>
<dbReference type="EMBL" id="VLTO01000024">
    <property type="protein sequence ID" value="KAA0174291.1"/>
    <property type="molecule type" value="Genomic_DNA"/>
</dbReference>
<evidence type="ECO:0000313" key="5">
    <source>
        <dbReference type="EMBL" id="KAA0174291.1"/>
    </source>
</evidence>
<evidence type="ECO:0000313" key="9">
    <source>
        <dbReference type="Proteomes" id="UP000325113"/>
    </source>
</evidence>
<gene>
    <name evidence="5" type="ORF">FNF27_04303</name>
    <name evidence="3" type="ORF">FNF28_05097</name>
    <name evidence="2" type="ORF">FNF29_02736</name>
    <name evidence="4" type="ORF">FNF31_01227</name>
</gene>
<dbReference type="Proteomes" id="UP000323011">
    <property type="component" value="Unassembled WGS sequence"/>
</dbReference>
<proteinExistence type="predicted"/>
<comment type="caution">
    <text evidence="3">The sequence shown here is derived from an EMBL/GenBank/DDBJ whole genome shotgun (WGS) entry which is preliminary data.</text>
</comment>
<dbReference type="Proteomes" id="UP000325113">
    <property type="component" value="Unassembled WGS sequence"/>
</dbReference>
<dbReference type="Proteomes" id="UP000324907">
    <property type="component" value="Unassembled WGS sequence"/>
</dbReference>
<feature type="transmembrane region" description="Helical" evidence="1">
    <location>
        <begin position="107"/>
        <end position="126"/>
    </location>
</feature>
<organism evidence="3 8">
    <name type="scientific">Cafeteria roenbergensis</name>
    <name type="common">Marine flagellate</name>
    <dbReference type="NCBI Taxonomy" id="33653"/>
    <lineage>
        <taxon>Eukaryota</taxon>
        <taxon>Sar</taxon>
        <taxon>Stramenopiles</taxon>
        <taxon>Bigyra</taxon>
        <taxon>Opalozoa</taxon>
        <taxon>Bicosoecida</taxon>
        <taxon>Cafeteriaceae</taxon>
        <taxon>Cafeteria</taxon>
    </lineage>
</organism>
<evidence type="ECO:0000313" key="6">
    <source>
        <dbReference type="Proteomes" id="UP000322899"/>
    </source>
</evidence>
<protein>
    <recommendedName>
        <fullName evidence="10">NADH-ubiquinone oxidoreductase 21kDa subunit N-terminal domain-containing protein</fullName>
    </recommendedName>
</protein>
<keyword evidence="1" id="KW-0472">Membrane</keyword>
<evidence type="ECO:0008006" key="10">
    <source>
        <dbReference type="Google" id="ProtNLM"/>
    </source>
</evidence>
<dbReference type="EMBL" id="VLTL01000097">
    <property type="protein sequence ID" value="KAA0161218.1"/>
    <property type="molecule type" value="Genomic_DNA"/>
</dbReference>
<evidence type="ECO:0000313" key="2">
    <source>
        <dbReference type="EMBL" id="KAA0154114.1"/>
    </source>
</evidence>
<accession>A0A5A8D7R1</accession>